<evidence type="ECO:0000313" key="4">
    <source>
        <dbReference type="EMBL" id="KAG0558025.1"/>
    </source>
</evidence>
<gene>
    <name evidence="4" type="ORF">KC19_11G173700</name>
</gene>
<feature type="domain" description="Thioredoxin" evidence="3">
    <location>
        <begin position="439"/>
        <end position="583"/>
    </location>
</feature>
<sequence length="661" mass="73043">MKCDVFKRSTGKSFNKVFGTRDSMASSGRLLGLQLPSVPSHLSDFMPACVRSSHNGDDAKECCSLASAGSSSSGMMAFDPLCSKLGCSGDMSSLIEAQAVENHSSFALSYTEEGDVEEKHGGKPAEKHVGKEKADGSPPGAESRPTTPSEDVIGKEAGQNSHSQPGRGLRSKLSSMLSLEKRVSLGGLHSSQFMTEMSGFQSNSFARRAPMADSKSICAAIQKESFARMFDLYDDARCYAAPGGYVGRCADGGDIGVRPDLSWMEDKQCNDAWGTEPWHSDQRSILMKTLHIMRCDIESLKMMLRSLDLPAAKGGPLDPHLHETLGYMPFMHPVMMRSNSAMSELKHASDRTADDEQTENRIDSLKEKELAQTADKEHSVEVDKDLCVAEVPPPEKEEESEESISTWSHGCPKKRKQWWRELLAAFGLTVWVITGAVLVAKAIGVPNLGVSNNVAYNGFWERSDDEEKKTPVQGAMGVVELSSYTFNDTIKKRPTFVMFYAPWCPHCQRLHPIWTQLAGVLSKKGYNVQLAIVDATKHSRLADKYEVPGFPTLIMFKDGKPVGRHRGARDIDTLISFIDKNNIVTPSSQRTGVSTILILRRSSTIQESVESKTIKYEPRSHLGIWSTPVGHPLHCDHGWLMEELEHRAYIRNNLFESSQSF</sequence>
<dbReference type="PANTHER" id="PTHR45672">
    <property type="entry name" value="PROTEIN DISULFIDE-ISOMERASE C17H9.14C-RELATED"/>
    <property type="match status" value="1"/>
</dbReference>
<evidence type="ECO:0000313" key="5">
    <source>
        <dbReference type="Proteomes" id="UP000822688"/>
    </source>
</evidence>
<dbReference type="PROSITE" id="PS51352">
    <property type="entry name" value="THIOREDOXIN_2"/>
    <property type="match status" value="1"/>
</dbReference>
<dbReference type="EMBL" id="CM026432">
    <property type="protein sequence ID" value="KAG0558025.1"/>
    <property type="molecule type" value="Genomic_DNA"/>
</dbReference>
<dbReference type="AlphaFoldDB" id="A0A8T0GHE9"/>
<dbReference type="Gene3D" id="3.40.30.10">
    <property type="entry name" value="Glutaredoxin"/>
    <property type="match status" value="1"/>
</dbReference>
<evidence type="ECO:0000256" key="1">
    <source>
        <dbReference type="ARBA" id="ARBA00006347"/>
    </source>
</evidence>
<dbReference type="GO" id="GO:0005783">
    <property type="term" value="C:endoplasmic reticulum"/>
    <property type="evidence" value="ECO:0007669"/>
    <property type="project" value="TreeGrafter"/>
</dbReference>
<feature type="region of interest" description="Disordered" evidence="2">
    <location>
        <begin position="341"/>
        <end position="381"/>
    </location>
</feature>
<comment type="similarity">
    <text evidence="1">Belongs to the protein disulfide isomerase family.</text>
</comment>
<protein>
    <recommendedName>
        <fullName evidence="3">Thioredoxin domain-containing protein</fullName>
    </recommendedName>
</protein>
<accession>A0A8T0GHE9</accession>
<dbReference type="PROSITE" id="PS00194">
    <property type="entry name" value="THIOREDOXIN_1"/>
    <property type="match status" value="1"/>
</dbReference>
<feature type="compositionally biased region" description="Basic and acidic residues" evidence="2">
    <location>
        <begin position="117"/>
        <end position="135"/>
    </location>
</feature>
<reference evidence="4 5" key="1">
    <citation type="submission" date="2020-06" db="EMBL/GenBank/DDBJ databases">
        <title>WGS assembly of Ceratodon purpureus strain R40.</title>
        <authorList>
            <person name="Carey S.B."/>
            <person name="Jenkins J."/>
            <person name="Shu S."/>
            <person name="Lovell J.T."/>
            <person name="Sreedasyam A."/>
            <person name="Maumus F."/>
            <person name="Tiley G.P."/>
            <person name="Fernandez-Pozo N."/>
            <person name="Barry K."/>
            <person name="Chen C."/>
            <person name="Wang M."/>
            <person name="Lipzen A."/>
            <person name="Daum C."/>
            <person name="Saski C.A."/>
            <person name="Payton A.C."/>
            <person name="Mcbreen J.C."/>
            <person name="Conrad R.E."/>
            <person name="Kollar L.M."/>
            <person name="Olsson S."/>
            <person name="Huttunen S."/>
            <person name="Landis J.B."/>
            <person name="Wickett N.J."/>
            <person name="Johnson M.G."/>
            <person name="Rensing S.A."/>
            <person name="Grimwood J."/>
            <person name="Schmutz J."/>
            <person name="Mcdaniel S.F."/>
        </authorList>
    </citation>
    <scope>NUCLEOTIDE SEQUENCE [LARGE SCALE GENOMIC DNA]</scope>
    <source>
        <strain evidence="4 5">R40</strain>
    </source>
</reference>
<dbReference type="PANTHER" id="PTHR45672:SF15">
    <property type="entry name" value="THIOREDOXIN DOMAIN-CONTAINING PROTEIN"/>
    <property type="match status" value="1"/>
</dbReference>
<proteinExistence type="inferred from homology"/>
<dbReference type="InterPro" id="IPR036249">
    <property type="entry name" value="Thioredoxin-like_sf"/>
</dbReference>
<dbReference type="InterPro" id="IPR051063">
    <property type="entry name" value="PDI"/>
</dbReference>
<dbReference type="InterPro" id="IPR017937">
    <property type="entry name" value="Thioredoxin_CS"/>
</dbReference>
<dbReference type="Pfam" id="PF00085">
    <property type="entry name" value="Thioredoxin"/>
    <property type="match status" value="1"/>
</dbReference>
<dbReference type="InterPro" id="IPR013766">
    <property type="entry name" value="Thioredoxin_domain"/>
</dbReference>
<organism evidence="4 5">
    <name type="scientific">Ceratodon purpureus</name>
    <name type="common">Fire moss</name>
    <name type="synonym">Dicranum purpureum</name>
    <dbReference type="NCBI Taxonomy" id="3225"/>
    <lineage>
        <taxon>Eukaryota</taxon>
        <taxon>Viridiplantae</taxon>
        <taxon>Streptophyta</taxon>
        <taxon>Embryophyta</taxon>
        <taxon>Bryophyta</taxon>
        <taxon>Bryophytina</taxon>
        <taxon>Bryopsida</taxon>
        <taxon>Dicranidae</taxon>
        <taxon>Pseudoditrichales</taxon>
        <taxon>Ditrichaceae</taxon>
        <taxon>Ceratodon</taxon>
    </lineage>
</organism>
<feature type="compositionally biased region" description="Basic and acidic residues" evidence="2">
    <location>
        <begin position="344"/>
        <end position="381"/>
    </location>
</feature>
<evidence type="ECO:0000256" key="2">
    <source>
        <dbReference type="SAM" id="MobiDB-lite"/>
    </source>
</evidence>
<dbReference type="Proteomes" id="UP000822688">
    <property type="component" value="Chromosome 11"/>
</dbReference>
<dbReference type="GO" id="GO:0003756">
    <property type="term" value="F:protein disulfide isomerase activity"/>
    <property type="evidence" value="ECO:0007669"/>
    <property type="project" value="TreeGrafter"/>
</dbReference>
<comment type="caution">
    <text evidence="4">The sequence shown here is derived from an EMBL/GenBank/DDBJ whole genome shotgun (WGS) entry which is preliminary data.</text>
</comment>
<dbReference type="SUPFAM" id="SSF52833">
    <property type="entry name" value="Thioredoxin-like"/>
    <property type="match status" value="1"/>
</dbReference>
<evidence type="ECO:0000259" key="3">
    <source>
        <dbReference type="PROSITE" id="PS51352"/>
    </source>
</evidence>
<feature type="region of interest" description="Disordered" evidence="2">
    <location>
        <begin position="112"/>
        <end position="173"/>
    </location>
</feature>
<name>A0A8T0GHE9_CERPU</name>
<dbReference type="GO" id="GO:0006457">
    <property type="term" value="P:protein folding"/>
    <property type="evidence" value="ECO:0007669"/>
    <property type="project" value="TreeGrafter"/>
</dbReference>
<keyword evidence="5" id="KW-1185">Reference proteome</keyword>